<dbReference type="Gene3D" id="3.40.50.300">
    <property type="entry name" value="P-loop containing nucleotide triphosphate hydrolases"/>
    <property type="match status" value="1"/>
</dbReference>
<dbReference type="SUPFAM" id="SSF52540">
    <property type="entry name" value="P-loop containing nucleoside triphosphate hydrolases"/>
    <property type="match status" value="2"/>
</dbReference>
<dbReference type="InterPro" id="IPR027417">
    <property type="entry name" value="P-loop_NTPase"/>
</dbReference>
<protein>
    <submittedName>
        <fullName evidence="1">AAA domain containing protein</fullName>
    </submittedName>
</protein>
<name>A0A6J5MHQ2_9CAUD</name>
<evidence type="ECO:0000313" key="1">
    <source>
        <dbReference type="EMBL" id="CAB4146575.1"/>
    </source>
</evidence>
<accession>A0A6J5MHQ2</accession>
<reference evidence="1" key="1">
    <citation type="submission" date="2020-04" db="EMBL/GenBank/DDBJ databases">
        <authorList>
            <person name="Chiriac C."/>
            <person name="Salcher M."/>
            <person name="Ghai R."/>
            <person name="Kavagutti S V."/>
        </authorList>
    </citation>
    <scope>NUCLEOTIDE SEQUENCE</scope>
</reference>
<sequence>MNFTEQNVDFILNQLQKQKLVINNIDTIKEGKIFTILGENGSGKTNLLSVTSPYYRTLYINFESSGSANMAKILGEIGLIEYIEDKDLKGNLFTIIKEKIVEREKKGEPTIKVIVIDSLREMLNKMLKNCPISKDPKQYNSSISTYCSHEIIPFLQNGYKCLTSKGITIIQTCGINEPNDKGELSIESIQLSIKVMKEFIKNWSNAIYMVDNIKRLDKFSLCKDNIGLIDNNLEKFFENRRMIFSSRGNSPKEFGYQSGELVAYGVTNILSTHSNSNQGFIEKFKEKMNHEMIKDYL</sequence>
<proteinExistence type="predicted"/>
<dbReference type="Pfam" id="PF13479">
    <property type="entry name" value="AAA_24"/>
    <property type="match status" value="1"/>
</dbReference>
<dbReference type="EMBL" id="LR796465">
    <property type="protein sequence ID" value="CAB4146575.1"/>
    <property type="molecule type" value="Genomic_DNA"/>
</dbReference>
<gene>
    <name evidence="1" type="ORF">UFOVP495_32</name>
</gene>
<organism evidence="1">
    <name type="scientific">uncultured Caudovirales phage</name>
    <dbReference type="NCBI Taxonomy" id="2100421"/>
    <lineage>
        <taxon>Viruses</taxon>
        <taxon>Duplodnaviria</taxon>
        <taxon>Heunggongvirae</taxon>
        <taxon>Uroviricota</taxon>
        <taxon>Caudoviricetes</taxon>
        <taxon>Peduoviridae</taxon>
        <taxon>Maltschvirus</taxon>
        <taxon>Maltschvirus maltsch</taxon>
    </lineage>
</organism>